<organism evidence="2 3">
    <name type="scientific">Rhodococcus maanshanensis</name>
    <dbReference type="NCBI Taxonomy" id="183556"/>
    <lineage>
        <taxon>Bacteria</taxon>
        <taxon>Bacillati</taxon>
        <taxon>Actinomycetota</taxon>
        <taxon>Actinomycetes</taxon>
        <taxon>Mycobacteriales</taxon>
        <taxon>Nocardiaceae</taxon>
        <taxon>Rhodococcus</taxon>
    </lineage>
</organism>
<name>A0A1H7RXC1_9NOCA</name>
<evidence type="ECO:0000313" key="3">
    <source>
        <dbReference type="Proteomes" id="UP000198677"/>
    </source>
</evidence>
<dbReference type="AlphaFoldDB" id="A0A1H7RXC1"/>
<protein>
    <submittedName>
        <fullName evidence="2">Predicted dithiol-disulfide isomerase, DsbA family</fullName>
    </submittedName>
</protein>
<evidence type="ECO:0000256" key="1">
    <source>
        <dbReference type="SAM" id="MobiDB-lite"/>
    </source>
</evidence>
<proteinExistence type="predicted"/>
<dbReference type="GO" id="GO:0016853">
    <property type="term" value="F:isomerase activity"/>
    <property type="evidence" value="ECO:0007669"/>
    <property type="project" value="UniProtKB-KW"/>
</dbReference>
<keyword evidence="3" id="KW-1185">Reference proteome</keyword>
<dbReference type="InterPro" id="IPR053977">
    <property type="entry name" value="Rv2466c-like"/>
</dbReference>
<reference evidence="3" key="1">
    <citation type="submission" date="2016-10" db="EMBL/GenBank/DDBJ databases">
        <authorList>
            <person name="Varghese N."/>
            <person name="Submissions S."/>
        </authorList>
    </citation>
    <scope>NUCLEOTIDE SEQUENCE [LARGE SCALE GENOMIC DNA]</scope>
    <source>
        <strain evidence="3">DSM 44675</strain>
    </source>
</reference>
<feature type="region of interest" description="Disordered" evidence="1">
    <location>
        <begin position="1"/>
        <end position="29"/>
    </location>
</feature>
<dbReference type="Proteomes" id="UP000198677">
    <property type="component" value="Unassembled WGS sequence"/>
</dbReference>
<evidence type="ECO:0000313" key="2">
    <source>
        <dbReference type="EMBL" id="SEL64728.1"/>
    </source>
</evidence>
<sequence>MDPSVAGPHQTMRADSRDEKTREQPVSETRDTADFWFDPLCPWCWITSRWILEVEKVRDIEANFHVMSLAVLNEGRDLPEQYQEMMEKAWGPVRVAIAAAKEHGDEVLLPLYTAMGTRIHDQDNKDFPVVIAEALAEVGLPADLASAADTDAHDEDLRRSHKAGMDAVGPDVGTPTIHVNGVAFFGPVLSRIPRGEDAGRVWDGTVALASYPHFFELKRTRTEDPSFE</sequence>
<feature type="compositionally biased region" description="Basic and acidic residues" evidence="1">
    <location>
        <begin position="12"/>
        <end position="29"/>
    </location>
</feature>
<gene>
    <name evidence="2" type="ORF">SAMN05444583_11260</name>
</gene>
<keyword evidence="2" id="KW-0413">Isomerase</keyword>
<dbReference type="InterPro" id="IPR036249">
    <property type="entry name" value="Thioredoxin-like_sf"/>
</dbReference>
<dbReference type="Gene3D" id="3.40.30.10">
    <property type="entry name" value="Glutaredoxin"/>
    <property type="match status" value="1"/>
</dbReference>
<dbReference type="Pfam" id="PF22234">
    <property type="entry name" value="Rv2466c-like"/>
    <property type="match status" value="1"/>
</dbReference>
<dbReference type="SUPFAM" id="SSF52833">
    <property type="entry name" value="Thioredoxin-like"/>
    <property type="match status" value="1"/>
</dbReference>
<accession>A0A1H7RXC1</accession>
<dbReference type="EMBL" id="FOAW01000012">
    <property type="protein sequence ID" value="SEL64728.1"/>
    <property type="molecule type" value="Genomic_DNA"/>
</dbReference>